<evidence type="ECO:0000256" key="12">
    <source>
        <dbReference type="SAM" id="MobiDB-lite"/>
    </source>
</evidence>
<evidence type="ECO:0000256" key="3">
    <source>
        <dbReference type="ARBA" id="ARBA00022485"/>
    </source>
</evidence>
<dbReference type="EMBL" id="CP109495">
    <property type="protein sequence ID" value="WUX51247.1"/>
    <property type="molecule type" value="Genomic_DNA"/>
</dbReference>
<accession>A0ABZ1ZXQ9</accession>
<evidence type="ECO:0000256" key="4">
    <source>
        <dbReference type="ARBA" id="ARBA00022723"/>
    </source>
</evidence>
<evidence type="ECO:0000256" key="9">
    <source>
        <dbReference type="ARBA" id="ARBA00023157"/>
    </source>
</evidence>
<comment type="function">
    <text evidence="11">Acts as a transcriptional regulator. Probably redox-responsive. The apo- but not holo-form probably binds DNA.</text>
</comment>
<dbReference type="InterPro" id="IPR003482">
    <property type="entry name" value="Whib"/>
</dbReference>
<evidence type="ECO:0000256" key="1">
    <source>
        <dbReference type="ARBA" id="ARBA00004496"/>
    </source>
</evidence>
<gene>
    <name evidence="11" type="primary">whiB</name>
    <name evidence="14" type="ORF">OG442_06660</name>
</gene>
<dbReference type="RefSeq" id="WP_329074890.1">
    <property type="nucleotide sequence ID" value="NZ_CP109495.1"/>
</dbReference>
<evidence type="ECO:0000256" key="5">
    <source>
        <dbReference type="ARBA" id="ARBA00023004"/>
    </source>
</evidence>
<protein>
    <recommendedName>
        <fullName evidence="11">Transcriptional regulator WhiB</fullName>
    </recommendedName>
</protein>
<evidence type="ECO:0000313" key="14">
    <source>
        <dbReference type="EMBL" id="WUX51247.1"/>
    </source>
</evidence>
<feature type="domain" description="4Fe-4S Wbl-type" evidence="13">
    <location>
        <begin position="27"/>
        <end position="90"/>
    </location>
</feature>
<keyword evidence="9 11" id="KW-1015">Disulfide bond</keyword>
<dbReference type="PANTHER" id="PTHR38839">
    <property type="entry name" value="TRANSCRIPTIONAL REGULATOR WHID-RELATED"/>
    <property type="match status" value="1"/>
</dbReference>
<keyword evidence="4 11" id="KW-0479">Metal-binding</keyword>
<keyword evidence="10 11" id="KW-0804">Transcription</keyword>
<keyword evidence="6 11" id="KW-0411">Iron-sulfur</keyword>
<evidence type="ECO:0000256" key="8">
    <source>
        <dbReference type="ARBA" id="ARBA00023125"/>
    </source>
</evidence>
<organism evidence="14 15">
    <name type="scientific">Streptomyces niveus</name>
    <name type="common">Streptomyces spheroides</name>
    <dbReference type="NCBI Taxonomy" id="193462"/>
    <lineage>
        <taxon>Bacteria</taxon>
        <taxon>Bacillati</taxon>
        <taxon>Actinomycetota</taxon>
        <taxon>Actinomycetes</taxon>
        <taxon>Kitasatosporales</taxon>
        <taxon>Streptomycetaceae</taxon>
        <taxon>Streptomyces</taxon>
    </lineage>
</organism>
<keyword evidence="11" id="KW-0963">Cytoplasm</keyword>
<keyword evidence="5 11" id="KW-0408">Iron</keyword>
<evidence type="ECO:0000256" key="6">
    <source>
        <dbReference type="ARBA" id="ARBA00023014"/>
    </source>
</evidence>
<name>A0ABZ1ZXQ9_STRNV</name>
<dbReference type="PROSITE" id="PS51674">
    <property type="entry name" value="4FE4S_WBL"/>
    <property type="match status" value="1"/>
</dbReference>
<proteinExistence type="inferred from homology"/>
<evidence type="ECO:0000256" key="10">
    <source>
        <dbReference type="ARBA" id="ARBA00023163"/>
    </source>
</evidence>
<feature type="binding site" evidence="11">
    <location>
        <position position="57"/>
    </location>
    <ligand>
        <name>[4Fe-4S] cluster</name>
        <dbReference type="ChEBI" id="CHEBI:49883"/>
    </ligand>
</feature>
<dbReference type="Pfam" id="PF02467">
    <property type="entry name" value="Whib"/>
    <property type="match status" value="1"/>
</dbReference>
<comment type="PTM">
    <text evidence="11">Upon Fe-S cluster removal intramolecular disulfide bonds are formed.</text>
</comment>
<keyword evidence="7 11" id="KW-0805">Transcription regulation</keyword>
<dbReference type="Proteomes" id="UP001432209">
    <property type="component" value="Chromosome"/>
</dbReference>
<feature type="binding site" evidence="11">
    <location>
        <position position="66"/>
    </location>
    <ligand>
        <name>[4Fe-4S] cluster</name>
        <dbReference type="ChEBI" id="CHEBI:49883"/>
    </ligand>
</feature>
<sequence>MRHITTHTTPATGLRSIADTSWHARGACYGMDPEEADELFFPRPRDLCAIAEARSLCARCPVRRDCLNHALENGIKEGTWGGLTKAERRPWHDGLPQRLDYSRVIAFFNGRDVHLTNRERQAVIDHAYVRGWRPSRLAVALQISPQHARDLLRQVANKVFDRDRYQGIPRKKRKKAPTQPTTDKPPADGKSAAGRPVARPVRAKTANAPLGKAA</sequence>
<keyword evidence="3 11" id="KW-0004">4Fe-4S</keyword>
<feature type="binding site" evidence="11">
    <location>
        <position position="60"/>
    </location>
    <ligand>
        <name>[4Fe-4S] cluster</name>
        <dbReference type="ChEBI" id="CHEBI:49883"/>
    </ligand>
</feature>
<evidence type="ECO:0000256" key="11">
    <source>
        <dbReference type="HAMAP-Rule" id="MF_01479"/>
    </source>
</evidence>
<comment type="similarity">
    <text evidence="2 11">Belongs to the WhiB family.</text>
</comment>
<dbReference type="HAMAP" id="MF_01479">
    <property type="entry name" value="WhiB"/>
    <property type="match status" value="1"/>
</dbReference>
<keyword evidence="8 11" id="KW-0238">DNA-binding</keyword>
<evidence type="ECO:0000256" key="7">
    <source>
        <dbReference type="ARBA" id="ARBA00023015"/>
    </source>
</evidence>
<comment type="cofactor">
    <cofactor evidence="11">
        <name>[4Fe-4S] cluster</name>
        <dbReference type="ChEBI" id="CHEBI:49883"/>
    </cofactor>
    <text evidence="11">Binds 1 [4Fe-4S] cluster per subunit. Following nitrosylation of the [4Fe-4S] cluster binds 1 [4Fe-8(NO)] cluster per subunit.</text>
</comment>
<evidence type="ECO:0000259" key="13">
    <source>
        <dbReference type="PROSITE" id="PS51674"/>
    </source>
</evidence>
<feature type="binding site" evidence="11">
    <location>
        <position position="28"/>
    </location>
    <ligand>
        <name>[4Fe-4S] cluster</name>
        <dbReference type="ChEBI" id="CHEBI:49883"/>
    </ligand>
</feature>
<reference evidence="14" key="1">
    <citation type="submission" date="2022-10" db="EMBL/GenBank/DDBJ databases">
        <title>The complete genomes of actinobacterial strains from the NBC collection.</title>
        <authorList>
            <person name="Joergensen T.S."/>
            <person name="Alvarez Arevalo M."/>
            <person name="Sterndorff E.B."/>
            <person name="Faurdal D."/>
            <person name="Vuksanovic O."/>
            <person name="Mourched A.-S."/>
            <person name="Charusanti P."/>
            <person name="Shaw S."/>
            <person name="Blin K."/>
            <person name="Weber T."/>
        </authorList>
    </citation>
    <scope>NUCLEOTIDE SEQUENCE</scope>
    <source>
        <strain evidence="14">NBC_01432</strain>
    </source>
</reference>
<comment type="PTM">
    <text evidence="11">The Fe-S cluster can be nitrosylated by nitric oxide (NO).</text>
</comment>
<evidence type="ECO:0000256" key="2">
    <source>
        <dbReference type="ARBA" id="ARBA00006597"/>
    </source>
</evidence>
<dbReference type="InterPro" id="IPR034768">
    <property type="entry name" value="4FE4S_WBL"/>
</dbReference>
<keyword evidence="15" id="KW-1185">Reference proteome</keyword>
<evidence type="ECO:0000313" key="15">
    <source>
        <dbReference type="Proteomes" id="UP001432209"/>
    </source>
</evidence>
<feature type="region of interest" description="Disordered" evidence="12">
    <location>
        <begin position="162"/>
        <end position="214"/>
    </location>
</feature>
<comment type="subcellular location">
    <subcellularLocation>
        <location evidence="1 11">Cytoplasm</location>
    </subcellularLocation>
</comment>